<keyword evidence="1 4" id="KW-0132">Cell division</keyword>
<feature type="domain" description="WhiA LAGLIDADG-like" evidence="6">
    <location>
        <begin position="154"/>
        <end position="245"/>
    </location>
</feature>
<keyword evidence="3 4" id="KW-0131">Cell cycle</keyword>
<evidence type="ECO:0000259" key="5">
    <source>
        <dbReference type="Pfam" id="PF02650"/>
    </source>
</evidence>
<evidence type="ECO:0000256" key="4">
    <source>
        <dbReference type="HAMAP-Rule" id="MF_01420"/>
    </source>
</evidence>
<dbReference type="Proteomes" id="UP001220064">
    <property type="component" value="Chromosome"/>
</dbReference>
<accession>A0ABY7UAS1</accession>
<keyword evidence="2 4" id="KW-0238">DNA-binding</keyword>
<keyword evidence="8" id="KW-1185">Reference proteome</keyword>
<dbReference type="NCBIfam" id="TIGR00647">
    <property type="entry name" value="DNA_bind_WhiA"/>
    <property type="match status" value="1"/>
</dbReference>
<dbReference type="InterPro" id="IPR023054">
    <property type="entry name" value="Sporulation_regulator_WhiA_C"/>
</dbReference>
<dbReference type="Pfam" id="PF02650">
    <property type="entry name" value="HTH_WhiA"/>
    <property type="match status" value="1"/>
</dbReference>
<evidence type="ECO:0000256" key="2">
    <source>
        <dbReference type="ARBA" id="ARBA00023125"/>
    </source>
</evidence>
<dbReference type="InterPro" id="IPR027434">
    <property type="entry name" value="Homing_endonucl"/>
</dbReference>
<sequence length="352" mass="38009">MTETLTDKVKQELAATSITRQSARAAELTAVLRFAGEVTVPGYGPAAGISADDVAYDVYLDSEEVAARVVREIDALFGIRAQILDIHGGHTASTRQGVGTDGRTSAIAKNQSIRVHVPERARELIRRLGLVTRSGHAVVGLPPHVISGGVTDNEAAWRGAFLARGSLTEPGRSSALEVACPCPEAALALVGCARRLNVPTKTKETRGSDRVVVRDGDAIGALLTRLGAQRSRLEWEEKRRRREARVTQNRLANFDDANLRRSARAAVTAAARVERAIAILGDEVPEHLADAGHLRIQHRQASLEELGRLADPPMTKDAVAGRIRRLLSMADKRAEELGIPDTNESVNDEIFD</sequence>
<protein>
    <recommendedName>
        <fullName evidence="4">Probable cell division protein WhiA</fullName>
    </recommendedName>
</protein>
<gene>
    <name evidence="4 7" type="primary">whiA</name>
    <name evidence="7" type="ORF">CMASS_05630</name>
</gene>
<feature type="domain" description="Sporulation regulator WhiA C-terminal" evidence="5">
    <location>
        <begin position="249"/>
        <end position="330"/>
    </location>
</feature>
<evidence type="ECO:0000313" key="7">
    <source>
        <dbReference type="EMBL" id="WCZ32567.1"/>
    </source>
</evidence>
<comment type="function">
    <text evidence="4">Involved in cell division and chromosome segregation.</text>
</comment>
<dbReference type="InterPro" id="IPR039518">
    <property type="entry name" value="WhiA_LAGLIDADG_dom"/>
</dbReference>
<organism evidence="7 8">
    <name type="scientific">Corynebacterium massiliense DSM 45435</name>
    <dbReference type="NCBI Taxonomy" id="1121364"/>
    <lineage>
        <taxon>Bacteria</taxon>
        <taxon>Bacillati</taxon>
        <taxon>Actinomycetota</taxon>
        <taxon>Actinomycetes</taxon>
        <taxon>Mycobacteriales</taxon>
        <taxon>Corynebacteriaceae</taxon>
        <taxon>Corynebacterium</taxon>
    </lineage>
</organism>
<name>A0ABY7UAS1_9CORY</name>
<dbReference type="Pfam" id="PF14527">
    <property type="entry name" value="LAGLIDADG_WhiA"/>
    <property type="match status" value="1"/>
</dbReference>
<proteinExistence type="inferred from homology"/>
<dbReference type="PANTHER" id="PTHR37307:SF1">
    <property type="entry name" value="CELL DIVISION PROTEIN WHIA-RELATED"/>
    <property type="match status" value="1"/>
</dbReference>
<evidence type="ECO:0000256" key="1">
    <source>
        <dbReference type="ARBA" id="ARBA00022618"/>
    </source>
</evidence>
<dbReference type="PANTHER" id="PTHR37307">
    <property type="entry name" value="CELL DIVISION PROTEIN WHIA-RELATED"/>
    <property type="match status" value="1"/>
</dbReference>
<evidence type="ECO:0000256" key="3">
    <source>
        <dbReference type="ARBA" id="ARBA00023306"/>
    </source>
</evidence>
<dbReference type="Gene3D" id="3.10.28.10">
    <property type="entry name" value="Homing endonucleases"/>
    <property type="match status" value="1"/>
</dbReference>
<reference evidence="7 8" key="1">
    <citation type="submission" date="2020-10" db="EMBL/GenBank/DDBJ databases">
        <title>Complete genome sequence of Corynebacterium massiliense DSM 45435, type strain of Corynebacterium massiliense.</title>
        <authorList>
            <person name="Busche T."/>
            <person name="Kalinowski J."/>
            <person name="Ruckert C."/>
        </authorList>
    </citation>
    <scope>NUCLEOTIDE SEQUENCE [LARGE SCALE GENOMIC DNA]</scope>
    <source>
        <strain evidence="7 8">DSM 45435</strain>
    </source>
</reference>
<dbReference type="RefSeq" id="WP_022862041.1">
    <property type="nucleotide sequence ID" value="NZ_ATVG01000001.1"/>
</dbReference>
<comment type="similarity">
    <text evidence="4">Belongs to the WhiA family.</text>
</comment>
<evidence type="ECO:0000259" key="6">
    <source>
        <dbReference type="Pfam" id="PF14527"/>
    </source>
</evidence>
<dbReference type="HAMAP" id="MF_01420">
    <property type="entry name" value="HTH_type_WhiA"/>
    <property type="match status" value="1"/>
</dbReference>
<dbReference type="EMBL" id="CP063189">
    <property type="protein sequence ID" value="WCZ32567.1"/>
    <property type="molecule type" value="Genomic_DNA"/>
</dbReference>
<evidence type="ECO:0000313" key="8">
    <source>
        <dbReference type="Proteomes" id="UP001220064"/>
    </source>
</evidence>
<dbReference type="InterPro" id="IPR003802">
    <property type="entry name" value="Sporulation_regulator_WhiA"/>
</dbReference>